<dbReference type="Proteomes" id="UP000011087">
    <property type="component" value="Unassembled WGS sequence"/>
</dbReference>
<name>L1I8N1_GUITC</name>
<dbReference type="EMBL" id="JH993180">
    <property type="protein sequence ID" value="EKX32626.1"/>
    <property type="molecule type" value="Genomic_DNA"/>
</dbReference>
<feature type="coiled-coil region" evidence="1">
    <location>
        <begin position="136"/>
        <end position="396"/>
    </location>
</feature>
<keyword evidence="1" id="KW-0175">Coiled coil</keyword>
<reference evidence="3" key="3">
    <citation type="submission" date="2016-03" db="UniProtKB">
        <authorList>
            <consortium name="EnsemblProtists"/>
        </authorList>
    </citation>
    <scope>IDENTIFICATION</scope>
</reference>
<accession>L1I8N1</accession>
<evidence type="ECO:0000313" key="4">
    <source>
        <dbReference type="Proteomes" id="UP000011087"/>
    </source>
</evidence>
<dbReference type="PaxDb" id="55529-EKX32626"/>
<dbReference type="AlphaFoldDB" id="L1I8N1"/>
<organism evidence="2">
    <name type="scientific">Guillardia theta (strain CCMP2712)</name>
    <name type="common">Cryptophyte</name>
    <dbReference type="NCBI Taxonomy" id="905079"/>
    <lineage>
        <taxon>Eukaryota</taxon>
        <taxon>Cryptophyceae</taxon>
        <taxon>Pyrenomonadales</taxon>
        <taxon>Geminigeraceae</taxon>
        <taxon>Guillardia</taxon>
    </lineage>
</organism>
<gene>
    <name evidence="2" type="ORF">GUITHDRAFT_121216</name>
</gene>
<evidence type="ECO:0000313" key="2">
    <source>
        <dbReference type="EMBL" id="EKX32626.1"/>
    </source>
</evidence>
<keyword evidence="4" id="KW-1185">Reference proteome</keyword>
<dbReference type="HOGENOM" id="CLU_671662_0_0_1"/>
<reference evidence="4" key="2">
    <citation type="submission" date="2012-11" db="EMBL/GenBank/DDBJ databases">
        <authorList>
            <person name="Kuo A."/>
            <person name="Curtis B.A."/>
            <person name="Tanifuji G."/>
            <person name="Burki F."/>
            <person name="Gruber A."/>
            <person name="Irimia M."/>
            <person name="Maruyama S."/>
            <person name="Arias M.C."/>
            <person name="Ball S.G."/>
            <person name="Gile G.H."/>
            <person name="Hirakawa Y."/>
            <person name="Hopkins J.F."/>
            <person name="Rensing S.A."/>
            <person name="Schmutz J."/>
            <person name="Symeonidi A."/>
            <person name="Elias M."/>
            <person name="Eveleigh R.J."/>
            <person name="Herman E.K."/>
            <person name="Klute M.J."/>
            <person name="Nakayama T."/>
            <person name="Obornik M."/>
            <person name="Reyes-Prieto A."/>
            <person name="Armbrust E.V."/>
            <person name="Aves S.J."/>
            <person name="Beiko R.G."/>
            <person name="Coutinho P."/>
            <person name="Dacks J.B."/>
            <person name="Durnford D.G."/>
            <person name="Fast N.M."/>
            <person name="Green B.R."/>
            <person name="Grisdale C."/>
            <person name="Hempe F."/>
            <person name="Henrissat B."/>
            <person name="Hoppner M.P."/>
            <person name="Ishida K.-I."/>
            <person name="Kim E."/>
            <person name="Koreny L."/>
            <person name="Kroth P.G."/>
            <person name="Liu Y."/>
            <person name="Malik S.-B."/>
            <person name="Maier U.G."/>
            <person name="McRose D."/>
            <person name="Mock T."/>
            <person name="Neilson J.A."/>
            <person name="Onodera N.T."/>
            <person name="Poole A.M."/>
            <person name="Pritham E.J."/>
            <person name="Richards T.A."/>
            <person name="Rocap G."/>
            <person name="Roy S.W."/>
            <person name="Sarai C."/>
            <person name="Schaack S."/>
            <person name="Shirato S."/>
            <person name="Slamovits C.H."/>
            <person name="Spencer D.F."/>
            <person name="Suzuki S."/>
            <person name="Worden A.Z."/>
            <person name="Zauner S."/>
            <person name="Barry K."/>
            <person name="Bell C."/>
            <person name="Bharti A.K."/>
            <person name="Crow J.A."/>
            <person name="Grimwood J."/>
            <person name="Kramer R."/>
            <person name="Lindquist E."/>
            <person name="Lucas S."/>
            <person name="Salamov A."/>
            <person name="McFadden G.I."/>
            <person name="Lane C.E."/>
            <person name="Keeling P.J."/>
            <person name="Gray M.W."/>
            <person name="Grigoriev I.V."/>
            <person name="Archibald J.M."/>
        </authorList>
    </citation>
    <scope>NUCLEOTIDE SEQUENCE</scope>
    <source>
        <strain evidence="4">CCMP2712</strain>
    </source>
</reference>
<dbReference type="OMA" id="CEHAKMI"/>
<dbReference type="EnsemblProtists" id="EKX32626">
    <property type="protein sequence ID" value="EKX32626"/>
    <property type="gene ID" value="GUITHDRAFT_121216"/>
</dbReference>
<dbReference type="GeneID" id="17289339"/>
<evidence type="ECO:0000256" key="1">
    <source>
        <dbReference type="SAM" id="Coils"/>
    </source>
</evidence>
<reference evidence="2 4" key="1">
    <citation type="journal article" date="2012" name="Nature">
        <title>Algal genomes reveal evolutionary mosaicism and the fate of nucleomorphs.</title>
        <authorList>
            <consortium name="DOE Joint Genome Institute"/>
            <person name="Curtis B.A."/>
            <person name="Tanifuji G."/>
            <person name="Burki F."/>
            <person name="Gruber A."/>
            <person name="Irimia M."/>
            <person name="Maruyama S."/>
            <person name="Arias M.C."/>
            <person name="Ball S.G."/>
            <person name="Gile G.H."/>
            <person name="Hirakawa Y."/>
            <person name="Hopkins J.F."/>
            <person name="Kuo A."/>
            <person name="Rensing S.A."/>
            <person name="Schmutz J."/>
            <person name="Symeonidi A."/>
            <person name="Elias M."/>
            <person name="Eveleigh R.J."/>
            <person name="Herman E.K."/>
            <person name="Klute M.J."/>
            <person name="Nakayama T."/>
            <person name="Obornik M."/>
            <person name="Reyes-Prieto A."/>
            <person name="Armbrust E.V."/>
            <person name="Aves S.J."/>
            <person name="Beiko R.G."/>
            <person name="Coutinho P."/>
            <person name="Dacks J.B."/>
            <person name="Durnford D.G."/>
            <person name="Fast N.M."/>
            <person name="Green B.R."/>
            <person name="Grisdale C.J."/>
            <person name="Hempel F."/>
            <person name="Henrissat B."/>
            <person name="Hoppner M.P."/>
            <person name="Ishida K."/>
            <person name="Kim E."/>
            <person name="Koreny L."/>
            <person name="Kroth P.G."/>
            <person name="Liu Y."/>
            <person name="Malik S.B."/>
            <person name="Maier U.G."/>
            <person name="McRose D."/>
            <person name="Mock T."/>
            <person name="Neilson J.A."/>
            <person name="Onodera N.T."/>
            <person name="Poole A.M."/>
            <person name="Pritham E.J."/>
            <person name="Richards T.A."/>
            <person name="Rocap G."/>
            <person name="Roy S.W."/>
            <person name="Sarai C."/>
            <person name="Schaack S."/>
            <person name="Shirato S."/>
            <person name="Slamovits C.H."/>
            <person name="Spencer D.F."/>
            <person name="Suzuki S."/>
            <person name="Worden A.Z."/>
            <person name="Zauner S."/>
            <person name="Barry K."/>
            <person name="Bell C."/>
            <person name="Bharti A.K."/>
            <person name="Crow J.A."/>
            <person name="Grimwood J."/>
            <person name="Kramer R."/>
            <person name="Lindquist E."/>
            <person name="Lucas S."/>
            <person name="Salamov A."/>
            <person name="McFadden G.I."/>
            <person name="Lane C.E."/>
            <person name="Keeling P.J."/>
            <person name="Gray M.W."/>
            <person name="Grigoriev I.V."/>
            <person name="Archibald J.M."/>
        </authorList>
    </citation>
    <scope>NUCLEOTIDE SEQUENCE</scope>
    <source>
        <strain evidence="2 4">CCMP2712</strain>
    </source>
</reference>
<dbReference type="KEGG" id="gtt:GUITHDRAFT_121216"/>
<proteinExistence type="predicted"/>
<protein>
    <submittedName>
        <fullName evidence="2 3">Uncharacterized protein</fullName>
    </submittedName>
</protein>
<dbReference type="RefSeq" id="XP_005819606.1">
    <property type="nucleotide sequence ID" value="XM_005819549.1"/>
</dbReference>
<evidence type="ECO:0000313" key="3">
    <source>
        <dbReference type="EnsemblProtists" id="EKX32626"/>
    </source>
</evidence>
<sequence length="410" mass="48028">MWRSLEAAWEQDESEGLHARCPSTCKLQSLKPPCGACREYVEHLLCLLHDDVHSCKQYLDDSDASRSSTLERRSEESVGIRDFRQLVEELRMRAQESSLVCRRLGEENEALQSIVLMEKSAREEALLEFVRAHEELARESKRRSDAELELMEVKSELAALRREQEEQSRELEGMKRQVEQGEESMRAWQSKVAMAMMDMAEELEAIKKDHEEEVGEARRRLEELEGVVEEEAEQSRRLQGQLEMLLVEMVGDVEALESMVEEIAAENVTRRREHEQLARRQEEKVEQVERLERCLVWSCEELQALLAEAQGVREEISLIQDDRDRNCRRAEELERGWSESQQLVRAQEEEKERLTREVETLRGIVAKMDENYGDLYEAANRKFDEHEEEMSEIFRILQRMNGSWEGTRGL</sequence>